<dbReference type="PANTHER" id="PTHR11956">
    <property type="entry name" value="ARGINYL-TRNA SYNTHETASE"/>
    <property type="match status" value="1"/>
</dbReference>
<dbReference type="Pfam" id="PF00750">
    <property type="entry name" value="tRNA-synt_1d"/>
    <property type="match status" value="1"/>
</dbReference>
<evidence type="ECO:0000313" key="16">
    <source>
        <dbReference type="Proteomes" id="UP001141950"/>
    </source>
</evidence>
<keyword evidence="9 11" id="KW-0030">Aminoacyl-tRNA synthetase</keyword>
<evidence type="ECO:0000256" key="3">
    <source>
        <dbReference type="ARBA" id="ARBA00011245"/>
    </source>
</evidence>
<gene>
    <name evidence="11 15" type="primary">argS</name>
    <name evidence="15" type="ORF">NQZ67_08185</name>
</gene>
<dbReference type="Gene3D" id="1.10.730.10">
    <property type="entry name" value="Isoleucyl-tRNA Synthetase, Domain 1"/>
    <property type="match status" value="1"/>
</dbReference>
<evidence type="ECO:0000256" key="1">
    <source>
        <dbReference type="ARBA" id="ARBA00004496"/>
    </source>
</evidence>
<keyword evidence="7 11" id="KW-0067">ATP-binding</keyword>
<dbReference type="SUPFAM" id="SSF52374">
    <property type="entry name" value="Nucleotidylyl transferase"/>
    <property type="match status" value="1"/>
</dbReference>
<dbReference type="Pfam" id="PF05746">
    <property type="entry name" value="DALR_1"/>
    <property type="match status" value="1"/>
</dbReference>
<reference evidence="15" key="1">
    <citation type="submission" date="2022-08" db="EMBL/GenBank/DDBJ databases">
        <title>The genomic sequence of strain Paenibacillus sp. SCIV0701.</title>
        <authorList>
            <person name="Zhao H."/>
        </authorList>
    </citation>
    <scope>NUCLEOTIDE SEQUENCE</scope>
    <source>
        <strain evidence="15">SCIV0701</strain>
    </source>
</reference>
<evidence type="ECO:0000256" key="5">
    <source>
        <dbReference type="ARBA" id="ARBA00022598"/>
    </source>
</evidence>
<name>A0A9X2MN89_9BACL</name>
<dbReference type="GO" id="GO:0005737">
    <property type="term" value="C:cytoplasm"/>
    <property type="evidence" value="ECO:0007669"/>
    <property type="project" value="UniProtKB-SubCell"/>
</dbReference>
<evidence type="ECO:0000256" key="8">
    <source>
        <dbReference type="ARBA" id="ARBA00022917"/>
    </source>
</evidence>
<dbReference type="HAMAP" id="MF_00123">
    <property type="entry name" value="Arg_tRNA_synth"/>
    <property type="match status" value="1"/>
</dbReference>
<evidence type="ECO:0000256" key="7">
    <source>
        <dbReference type="ARBA" id="ARBA00022840"/>
    </source>
</evidence>
<dbReference type="InterPro" id="IPR036695">
    <property type="entry name" value="Arg-tRNA-synth_N_sf"/>
</dbReference>
<dbReference type="EMBL" id="JANIPJ010000004">
    <property type="protein sequence ID" value="MCR2803859.1"/>
    <property type="molecule type" value="Genomic_DNA"/>
</dbReference>
<organism evidence="15 16">
    <name type="scientific">Paenibacillus soyae</name>
    <dbReference type="NCBI Taxonomy" id="2969249"/>
    <lineage>
        <taxon>Bacteria</taxon>
        <taxon>Bacillati</taxon>
        <taxon>Bacillota</taxon>
        <taxon>Bacilli</taxon>
        <taxon>Bacillales</taxon>
        <taxon>Paenibacillaceae</taxon>
        <taxon>Paenibacillus</taxon>
    </lineage>
</organism>
<dbReference type="InterPro" id="IPR009080">
    <property type="entry name" value="tRNAsynth_Ia_anticodon-bd"/>
</dbReference>
<accession>A0A9X2MN89</accession>
<feature type="domain" description="DALR anticodon binding" evidence="13">
    <location>
        <begin position="447"/>
        <end position="567"/>
    </location>
</feature>
<dbReference type="GO" id="GO:0005524">
    <property type="term" value="F:ATP binding"/>
    <property type="evidence" value="ECO:0007669"/>
    <property type="project" value="UniProtKB-UniRule"/>
</dbReference>
<keyword evidence="8 11" id="KW-0648">Protein biosynthesis</keyword>
<evidence type="ECO:0000256" key="10">
    <source>
        <dbReference type="ARBA" id="ARBA00049339"/>
    </source>
</evidence>
<dbReference type="PRINTS" id="PR01038">
    <property type="entry name" value="TRNASYNTHARG"/>
</dbReference>
<dbReference type="Proteomes" id="UP001141950">
    <property type="component" value="Unassembled WGS sequence"/>
</dbReference>
<dbReference type="SMART" id="SM01016">
    <property type="entry name" value="Arg_tRNA_synt_N"/>
    <property type="match status" value="1"/>
</dbReference>
<evidence type="ECO:0000256" key="6">
    <source>
        <dbReference type="ARBA" id="ARBA00022741"/>
    </source>
</evidence>
<evidence type="ECO:0000256" key="11">
    <source>
        <dbReference type="HAMAP-Rule" id="MF_00123"/>
    </source>
</evidence>
<dbReference type="InterPro" id="IPR035684">
    <property type="entry name" value="ArgRS_core"/>
</dbReference>
<dbReference type="PANTHER" id="PTHR11956:SF5">
    <property type="entry name" value="ARGININE--TRNA LIGASE, CYTOPLASMIC"/>
    <property type="match status" value="1"/>
</dbReference>
<comment type="caution">
    <text evidence="15">The sequence shown here is derived from an EMBL/GenBank/DDBJ whole genome shotgun (WGS) entry which is preliminary data.</text>
</comment>
<feature type="domain" description="Arginyl tRNA synthetase N-terminal" evidence="14">
    <location>
        <begin position="4"/>
        <end position="80"/>
    </location>
</feature>
<comment type="similarity">
    <text evidence="2 11 12">Belongs to the class-I aminoacyl-tRNA synthetase family.</text>
</comment>
<dbReference type="SMART" id="SM00836">
    <property type="entry name" value="DALR_1"/>
    <property type="match status" value="1"/>
</dbReference>
<dbReference type="InterPro" id="IPR001278">
    <property type="entry name" value="Arg-tRNA-ligase"/>
</dbReference>
<keyword evidence="4 11" id="KW-0963">Cytoplasm</keyword>
<dbReference type="GO" id="GO:0006420">
    <property type="term" value="P:arginyl-tRNA aminoacylation"/>
    <property type="evidence" value="ECO:0007669"/>
    <property type="project" value="UniProtKB-UniRule"/>
</dbReference>
<dbReference type="FunFam" id="3.40.50.620:FF:000116">
    <property type="entry name" value="Arginine--tRNA ligase"/>
    <property type="match status" value="1"/>
</dbReference>
<sequence length="567" mass="63045">MNNLLLAESLAPLLPIPKEEIAAMLEYPPNDALGDVALPCFVLARTMKQSPAVIAQQLAERLSHPGFRAEAAGPYLNFKLNRPSFAEELLLGAVTEDGFWRPNAGEGKRVVIDMSSPNVAKPFGIGHLRSTMIGNAISRILGETGHETVNVNHLGDWGTQFGKMITAYLKWGSPDVMASSDNVTKEYLALYVKFHEEAEKRPELEDEAREWFRKLESGDAQATKLWQEMIGESLKQFNKLYARLGVTFDHVLGESFYNDKMGAVIESLREQGLLEESEGALVVRLDEEGMPPCLLVKSDGTSIYATRDLATAIYRREQMDADILLYVVGGEQALHFQQVFRVLEKLDASWQGRCRHIPFGLMMMEGQKMSTRRGKVLFLEDVLNEAVSRAREVIEAKNPTLADKEAVAEAVGIGAVVFGDLKNTRTLDVDFSLKEVLNFDGETGPYLQYTYARTCSILRKAGAAIGQAEGAAPAYFELADNEYVWPLLKLISHYPTRLQQAAARYEPSILARYLLELAQAFNRFYHHVKVLDGGAAEQVFKLSLVRAASEAIRKGLSLLGIRALEEL</sequence>
<feature type="short sequence motif" description="'HIGH' region" evidence="11">
    <location>
        <begin position="117"/>
        <end position="127"/>
    </location>
</feature>
<dbReference type="EC" id="6.1.1.19" evidence="11"/>
<dbReference type="RefSeq" id="WP_257444461.1">
    <property type="nucleotide sequence ID" value="NZ_JANIPJ010000004.1"/>
</dbReference>
<dbReference type="InterPro" id="IPR014729">
    <property type="entry name" value="Rossmann-like_a/b/a_fold"/>
</dbReference>
<dbReference type="InterPro" id="IPR008909">
    <property type="entry name" value="DALR_anticod-bd"/>
</dbReference>
<keyword evidence="16" id="KW-1185">Reference proteome</keyword>
<protein>
    <recommendedName>
        <fullName evidence="11">Arginine--tRNA ligase</fullName>
        <ecNumber evidence="11">6.1.1.19</ecNumber>
    </recommendedName>
    <alternativeName>
        <fullName evidence="11">Arginyl-tRNA synthetase</fullName>
        <shortName evidence="11">ArgRS</shortName>
    </alternativeName>
</protein>
<keyword evidence="5 11" id="KW-0436">Ligase</keyword>
<dbReference type="CDD" id="cd00671">
    <property type="entry name" value="ArgRS_core"/>
    <property type="match status" value="1"/>
</dbReference>
<evidence type="ECO:0000256" key="9">
    <source>
        <dbReference type="ARBA" id="ARBA00023146"/>
    </source>
</evidence>
<evidence type="ECO:0000259" key="13">
    <source>
        <dbReference type="SMART" id="SM00836"/>
    </source>
</evidence>
<evidence type="ECO:0000256" key="2">
    <source>
        <dbReference type="ARBA" id="ARBA00005594"/>
    </source>
</evidence>
<dbReference type="InterPro" id="IPR005148">
    <property type="entry name" value="Arg-tRNA-synth_N"/>
</dbReference>
<proteinExistence type="inferred from homology"/>
<dbReference type="Pfam" id="PF03485">
    <property type="entry name" value="Arg_tRNA_synt_N"/>
    <property type="match status" value="1"/>
</dbReference>
<evidence type="ECO:0000256" key="4">
    <source>
        <dbReference type="ARBA" id="ARBA00022490"/>
    </source>
</evidence>
<comment type="catalytic activity">
    <reaction evidence="10 11">
        <text>tRNA(Arg) + L-arginine + ATP = L-arginyl-tRNA(Arg) + AMP + diphosphate</text>
        <dbReference type="Rhea" id="RHEA:20301"/>
        <dbReference type="Rhea" id="RHEA-COMP:9658"/>
        <dbReference type="Rhea" id="RHEA-COMP:9673"/>
        <dbReference type="ChEBI" id="CHEBI:30616"/>
        <dbReference type="ChEBI" id="CHEBI:32682"/>
        <dbReference type="ChEBI" id="CHEBI:33019"/>
        <dbReference type="ChEBI" id="CHEBI:78442"/>
        <dbReference type="ChEBI" id="CHEBI:78513"/>
        <dbReference type="ChEBI" id="CHEBI:456215"/>
        <dbReference type="EC" id="6.1.1.19"/>
    </reaction>
</comment>
<evidence type="ECO:0000259" key="14">
    <source>
        <dbReference type="SMART" id="SM01016"/>
    </source>
</evidence>
<dbReference type="AlphaFoldDB" id="A0A9X2MN89"/>
<dbReference type="FunFam" id="1.10.730.10:FF:000006">
    <property type="entry name" value="Arginyl-tRNA synthetase 2, mitochondrial"/>
    <property type="match status" value="1"/>
</dbReference>
<comment type="subunit">
    <text evidence="3 11">Monomer.</text>
</comment>
<dbReference type="Gene3D" id="3.30.1360.70">
    <property type="entry name" value="Arginyl tRNA synthetase N-terminal domain"/>
    <property type="match status" value="1"/>
</dbReference>
<keyword evidence="6 11" id="KW-0547">Nucleotide-binding</keyword>
<dbReference type="CDD" id="cd07956">
    <property type="entry name" value="Anticodon_Ia_Arg"/>
    <property type="match status" value="1"/>
</dbReference>
<dbReference type="NCBIfam" id="TIGR00456">
    <property type="entry name" value="argS"/>
    <property type="match status" value="1"/>
</dbReference>
<comment type="subcellular location">
    <subcellularLocation>
        <location evidence="1 11">Cytoplasm</location>
    </subcellularLocation>
</comment>
<dbReference type="SUPFAM" id="SSF55190">
    <property type="entry name" value="Arginyl-tRNA synthetase (ArgRS), N-terminal 'additional' domain"/>
    <property type="match status" value="1"/>
</dbReference>
<dbReference type="GO" id="GO:0004814">
    <property type="term" value="F:arginine-tRNA ligase activity"/>
    <property type="evidence" value="ECO:0007669"/>
    <property type="project" value="UniProtKB-UniRule"/>
</dbReference>
<dbReference type="Gene3D" id="3.40.50.620">
    <property type="entry name" value="HUPs"/>
    <property type="match status" value="1"/>
</dbReference>
<evidence type="ECO:0000313" key="15">
    <source>
        <dbReference type="EMBL" id="MCR2803859.1"/>
    </source>
</evidence>
<dbReference type="SUPFAM" id="SSF47323">
    <property type="entry name" value="Anticodon-binding domain of a subclass of class I aminoacyl-tRNA synthetases"/>
    <property type="match status" value="1"/>
</dbReference>
<evidence type="ECO:0000256" key="12">
    <source>
        <dbReference type="RuleBase" id="RU363038"/>
    </source>
</evidence>